<dbReference type="EMBL" id="REGN01002531">
    <property type="protein sequence ID" value="RNA27562.1"/>
    <property type="molecule type" value="Genomic_DNA"/>
</dbReference>
<protein>
    <submittedName>
        <fullName evidence="1">Uncharacterized protein</fullName>
    </submittedName>
</protein>
<evidence type="ECO:0000313" key="1">
    <source>
        <dbReference type="EMBL" id="RNA27562.1"/>
    </source>
</evidence>
<dbReference type="AlphaFoldDB" id="A0A3M7RVR6"/>
<comment type="caution">
    <text evidence="1">The sequence shown here is derived from an EMBL/GenBank/DDBJ whole genome shotgun (WGS) entry which is preliminary data.</text>
</comment>
<gene>
    <name evidence="1" type="ORF">BpHYR1_046695</name>
</gene>
<proteinExistence type="predicted"/>
<evidence type="ECO:0000313" key="2">
    <source>
        <dbReference type="Proteomes" id="UP000276133"/>
    </source>
</evidence>
<name>A0A3M7RVR6_BRAPC</name>
<accession>A0A3M7RVR6</accession>
<sequence length="67" mass="8028">MFKLSSKLQLVRIDIFNTKNIQLTLNSNHQLVGITRAKAMENQKLFTHHFELHFLDFIRIDKSYFSF</sequence>
<organism evidence="1 2">
    <name type="scientific">Brachionus plicatilis</name>
    <name type="common">Marine rotifer</name>
    <name type="synonym">Brachionus muelleri</name>
    <dbReference type="NCBI Taxonomy" id="10195"/>
    <lineage>
        <taxon>Eukaryota</taxon>
        <taxon>Metazoa</taxon>
        <taxon>Spiralia</taxon>
        <taxon>Gnathifera</taxon>
        <taxon>Rotifera</taxon>
        <taxon>Eurotatoria</taxon>
        <taxon>Monogononta</taxon>
        <taxon>Pseudotrocha</taxon>
        <taxon>Ploima</taxon>
        <taxon>Brachionidae</taxon>
        <taxon>Brachionus</taxon>
    </lineage>
</organism>
<dbReference type="Proteomes" id="UP000276133">
    <property type="component" value="Unassembled WGS sequence"/>
</dbReference>
<keyword evidence="2" id="KW-1185">Reference proteome</keyword>
<reference evidence="1 2" key="1">
    <citation type="journal article" date="2018" name="Sci. Rep.">
        <title>Genomic signatures of local adaptation to the degree of environmental predictability in rotifers.</title>
        <authorList>
            <person name="Franch-Gras L."/>
            <person name="Hahn C."/>
            <person name="Garcia-Roger E.M."/>
            <person name="Carmona M.J."/>
            <person name="Serra M."/>
            <person name="Gomez A."/>
        </authorList>
    </citation>
    <scope>NUCLEOTIDE SEQUENCE [LARGE SCALE GENOMIC DNA]</scope>
    <source>
        <strain evidence="1">HYR1</strain>
    </source>
</reference>